<gene>
    <name evidence="2" type="ORF">ADH66_09245</name>
    <name evidence="3" type="ORF">I5Q82_19285</name>
</gene>
<reference evidence="4" key="2">
    <citation type="submission" date="2017-05" db="EMBL/GenBank/DDBJ databases">
        <title>Improved OligoMM genomes.</title>
        <authorList>
            <person name="Garzetti D."/>
        </authorList>
    </citation>
    <scope>NUCLEOTIDE SEQUENCE [LARGE SCALE GENOMIC DNA]</scope>
    <source>
        <strain evidence="4">KB18</strain>
    </source>
</reference>
<dbReference type="Proteomes" id="UP000196710">
    <property type="component" value="Chromosome"/>
</dbReference>
<dbReference type="InterPro" id="IPR036551">
    <property type="entry name" value="Flavin_trans-like"/>
</dbReference>
<proteinExistence type="predicted"/>
<name>A0A1Z2XWA3_9FIRM</name>
<dbReference type="Proteomes" id="UP000596035">
    <property type="component" value="Chromosome"/>
</dbReference>
<dbReference type="EMBL" id="CP021422">
    <property type="protein sequence ID" value="ASB42725.1"/>
    <property type="molecule type" value="Genomic_DNA"/>
</dbReference>
<dbReference type="AlphaFoldDB" id="A0A1Z2XWA3"/>
<keyword evidence="4" id="KW-1185">Reference proteome</keyword>
<dbReference type="Pfam" id="PF02441">
    <property type="entry name" value="Flavoprotein"/>
    <property type="match status" value="1"/>
</dbReference>
<evidence type="ECO:0000313" key="4">
    <source>
        <dbReference type="Proteomes" id="UP000196710"/>
    </source>
</evidence>
<dbReference type="GO" id="GO:0003824">
    <property type="term" value="F:catalytic activity"/>
    <property type="evidence" value="ECO:0007669"/>
    <property type="project" value="InterPro"/>
</dbReference>
<accession>A0A1Z2XWA3</accession>
<evidence type="ECO:0000313" key="2">
    <source>
        <dbReference type="EMBL" id="ASB42725.1"/>
    </source>
</evidence>
<reference evidence="3 5" key="3">
    <citation type="submission" date="2020-11" db="EMBL/GenBank/DDBJ databases">
        <title>Closed and high quality bacterial genomes of the OMM12 community.</title>
        <authorList>
            <person name="Marbouty M."/>
            <person name="Lamy-Besnier Q."/>
            <person name="Debarbieux L."/>
            <person name="Koszul R."/>
        </authorList>
    </citation>
    <scope>NUCLEOTIDE SEQUENCE [LARGE SCALE GENOMIC DNA]</scope>
    <source>
        <strain evidence="3 5">KB18</strain>
    </source>
</reference>
<dbReference type="SUPFAM" id="SSF52507">
    <property type="entry name" value="Homo-oligomeric flavin-containing Cys decarboxylases, HFCD"/>
    <property type="match status" value="1"/>
</dbReference>
<reference evidence="2" key="1">
    <citation type="journal article" date="2017" name="Genome Announc.">
        <title>High-Quality Whole-Genome Sequences of the Oligo-Mouse-Microbiota Bacterial Community.</title>
        <authorList>
            <person name="Garzetti D."/>
            <person name="Brugiroux S."/>
            <person name="Bunk B."/>
            <person name="Pukall R."/>
            <person name="McCoy K.D."/>
            <person name="Macpherson A.J."/>
            <person name="Stecher B."/>
        </authorList>
    </citation>
    <scope>NUCLEOTIDE SEQUENCE</scope>
    <source>
        <strain evidence="2">KB18</strain>
    </source>
</reference>
<evidence type="ECO:0000313" key="3">
    <source>
        <dbReference type="EMBL" id="QQR32160.1"/>
    </source>
</evidence>
<evidence type="ECO:0000259" key="1">
    <source>
        <dbReference type="Pfam" id="PF02441"/>
    </source>
</evidence>
<evidence type="ECO:0000313" key="5">
    <source>
        <dbReference type="Proteomes" id="UP000596035"/>
    </source>
</evidence>
<dbReference type="EMBL" id="CP065321">
    <property type="protein sequence ID" value="QQR32160.1"/>
    <property type="molecule type" value="Genomic_DNA"/>
</dbReference>
<protein>
    <submittedName>
        <fullName evidence="3">Dipicolinate synthase subunit B</fullName>
    </submittedName>
</protein>
<dbReference type="NCBIfam" id="NF006161">
    <property type="entry name" value="PRK08305.1"/>
    <property type="match status" value="1"/>
</dbReference>
<dbReference type="InterPro" id="IPR003382">
    <property type="entry name" value="Flavoprotein"/>
</dbReference>
<dbReference type="KEGG" id="amur:ADH66_09245"/>
<feature type="domain" description="Flavoprotein" evidence="1">
    <location>
        <begin position="1"/>
        <end position="143"/>
    </location>
</feature>
<dbReference type="Gene3D" id="3.40.50.1950">
    <property type="entry name" value="Flavin prenyltransferase-like"/>
    <property type="match status" value="1"/>
</dbReference>
<organism evidence="3 5">
    <name type="scientific">Acutalibacter muris</name>
    <dbReference type="NCBI Taxonomy" id="1796620"/>
    <lineage>
        <taxon>Bacteria</taxon>
        <taxon>Bacillati</taxon>
        <taxon>Bacillota</taxon>
        <taxon>Clostridia</taxon>
        <taxon>Eubacteriales</taxon>
        <taxon>Acutalibacteraceae</taxon>
        <taxon>Acutalibacter</taxon>
    </lineage>
</organism>
<sequence>MCGSFCTMGNAMEQLAELRKKYFVLPIMSRNVYETDTRFGKAADFIKKAQELTGQKVLHSIVEAEPIGPKHLVDAMVVCPCTGNTLSKMALGITDTPVTMAVKSTLRVGLPVIICLASNDAIAASGQNAARLMNTKNVYFVPLRQDDPIKKPFSLVADFTLLGETVELALAGEQLQPIYR</sequence>